<evidence type="ECO:0008006" key="4">
    <source>
        <dbReference type="Google" id="ProtNLM"/>
    </source>
</evidence>
<dbReference type="Gene3D" id="1.20.150.30">
    <property type="entry name" value="Zincin-like metallopeptidase, N-terminal domain"/>
    <property type="match status" value="1"/>
</dbReference>
<keyword evidence="3" id="KW-1185">Reference proteome</keyword>
<protein>
    <recommendedName>
        <fullName evidence="4">Hydrolase</fullName>
    </recommendedName>
</protein>
<feature type="compositionally biased region" description="Basic and acidic residues" evidence="1">
    <location>
        <begin position="10"/>
        <end position="22"/>
    </location>
</feature>
<proteinExistence type="predicted"/>
<dbReference type="RefSeq" id="WP_010849456.1">
    <property type="nucleotide sequence ID" value="NZ_HF570956.1"/>
</dbReference>
<dbReference type="PANTHER" id="PTHR39420">
    <property type="match status" value="1"/>
</dbReference>
<name>N0E3R9_9MICO</name>
<organism evidence="2 3">
    <name type="scientific">Phycicoccus elongatus Lp2</name>
    <dbReference type="NCBI Taxonomy" id="1193181"/>
    <lineage>
        <taxon>Bacteria</taxon>
        <taxon>Bacillati</taxon>
        <taxon>Actinomycetota</taxon>
        <taxon>Actinomycetes</taxon>
        <taxon>Micrococcales</taxon>
        <taxon>Intrasporangiaceae</taxon>
        <taxon>Phycicoccus</taxon>
    </lineage>
</organism>
<dbReference type="SUPFAM" id="SSF55486">
    <property type="entry name" value="Metalloproteases ('zincins'), catalytic domain"/>
    <property type="match status" value="1"/>
</dbReference>
<dbReference type="InterPro" id="IPR018766">
    <property type="entry name" value="Zinicin_2"/>
</dbReference>
<gene>
    <name evidence="2" type="ORF">BN10_190005</name>
</gene>
<dbReference type="Pfam" id="PF10103">
    <property type="entry name" value="Zincin_2"/>
    <property type="match status" value="1"/>
</dbReference>
<dbReference type="eggNOG" id="COG5282">
    <property type="taxonomic scope" value="Bacteria"/>
</dbReference>
<evidence type="ECO:0000313" key="3">
    <source>
        <dbReference type="Proteomes" id="UP000013167"/>
    </source>
</evidence>
<comment type="caution">
    <text evidence="2">The sequence shown here is derived from an EMBL/GenBank/DDBJ whole genome shotgun (WGS) entry which is preliminary data.</text>
</comment>
<dbReference type="AlphaFoldDB" id="N0E3R9"/>
<evidence type="ECO:0000256" key="1">
    <source>
        <dbReference type="SAM" id="MobiDB-lite"/>
    </source>
</evidence>
<dbReference type="STRING" id="1193181.BN10_190005"/>
<dbReference type="EMBL" id="CAIZ01000085">
    <property type="protein sequence ID" value="CCH69529.1"/>
    <property type="molecule type" value="Genomic_DNA"/>
</dbReference>
<dbReference type="InterPro" id="IPR042271">
    <property type="entry name" value="Zinicin_2_N"/>
</dbReference>
<sequence>MTSASQPDPGDDRDGGLPPELEKLFKDLTGGAEIPPEVRQMLAGSGLGDLDPTVMASMAEQMKAMFSDEGGQDGFDDERATTIARQVSSAAGDPVVTERATTTVREAVRTADLWLDEVTDLAAPGLIGRAWSRAEWVEATMPRWADLVEPVADGVSHAVGAAMGKQLGRLGEGGLPEGLLPPGVNPAAMMGQMDGMLRRLHGNIFSAQAGQAIGHLATEVLTGCEPSLPLVASPSVVLVPHNVEAFARDNELEGGELTVHLAAREAARVRLFHAVPWLGPHLLAVVRDYARGIVIDTDAIEAQLATIDPSDPAAMSTALEGRLFAPPDRTPAQQQALTRLEATLALVEGWVDSVTARAVAGHLPNAGALDEIVRRRRAAGGPAEKTFGALVGLELRPRRLRDAVNLFAALEAAGGATLRDRAWSHPDVAPGAADLDDPLGYVERLSAPEADDFDAELESFLRGEGGSEQDHE</sequence>
<reference evidence="2 3" key="1">
    <citation type="journal article" date="2013" name="ISME J.">
        <title>A metabolic model for members of the genus Tetrasphaera involved in enhanced biological phosphorus removal.</title>
        <authorList>
            <person name="Kristiansen R."/>
            <person name="Nguyen H.T.T."/>
            <person name="Saunders A.M."/>
            <person name="Nielsen J.L."/>
            <person name="Wimmer R."/>
            <person name="Le V.Q."/>
            <person name="McIlroy S.J."/>
            <person name="Petrovski S."/>
            <person name="Seviour R.J."/>
            <person name="Calteau A."/>
            <person name="Nielsen K.L."/>
            <person name="Nielsen P.H."/>
        </authorList>
    </citation>
    <scope>NUCLEOTIDE SEQUENCE [LARGE SCALE GENOMIC DNA]</scope>
    <source>
        <strain evidence="2 3">Lp2</strain>
    </source>
</reference>
<dbReference type="NCBIfam" id="TIGR03624">
    <property type="entry name" value="putative hydrolase"/>
    <property type="match status" value="1"/>
</dbReference>
<dbReference type="Proteomes" id="UP000013167">
    <property type="component" value="Unassembled WGS sequence"/>
</dbReference>
<accession>N0E3R9</accession>
<feature type="region of interest" description="Disordered" evidence="1">
    <location>
        <begin position="1"/>
        <end position="22"/>
    </location>
</feature>
<dbReference type="PANTHER" id="PTHR39420:SF2">
    <property type="entry name" value="HYDROLASE"/>
    <property type="match status" value="1"/>
</dbReference>
<dbReference type="HOGENOM" id="CLU_031872_1_1_11"/>
<evidence type="ECO:0000313" key="2">
    <source>
        <dbReference type="EMBL" id="CCH69529.1"/>
    </source>
</evidence>